<keyword evidence="2" id="KW-1185">Reference proteome</keyword>
<proteinExistence type="predicted"/>
<reference evidence="1 2" key="1">
    <citation type="submission" date="2024-02" db="EMBL/GenBank/DDBJ databases">
        <authorList>
            <person name="Daric V."/>
            <person name="Darras S."/>
        </authorList>
    </citation>
    <scope>NUCLEOTIDE SEQUENCE [LARGE SCALE GENOMIC DNA]</scope>
</reference>
<accession>A0ABP0FWU0</accession>
<dbReference type="Proteomes" id="UP001642483">
    <property type="component" value="Unassembled WGS sequence"/>
</dbReference>
<dbReference type="EMBL" id="CAWYQH010000096">
    <property type="protein sequence ID" value="CAK8682874.1"/>
    <property type="molecule type" value="Genomic_DNA"/>
</dbReference>
<evidence type="ECO:0000313" key="1">
    <source>
        <dbReference type="EMBL" id="CAK8682874.1"/>
    </source>
</evidence>
<comment type="caution">
    <text evidence="1">The sequence shown here is derived from an EMBL/GenBank/DDBJ whole genome shotgun (WGS) entry which is preliminary data.</text>
</comment>
<protein>
    <submittedName>
        <fullName evidence="1">Uncharacterized protein</fullName>
    </submittedName>
</protein>
<sequence>MSDIGLSNQCLSIQQSGAAEACWAHNPEVDGSKPSSATYPAVMKASIHSVSRVAQRKRAGPITQRSMDRNHPLLLIQL</sequence>
<gene>
    <name evidence="1" type="ORF">CVLEPA_LOCUS13727</name>
</gene>
<evidence type="ECO:0000313" key="2">
    <source>
        <dbReference type="Proteomes" id="UP001642483"/>
    </source>
</evidence>
<organism evidence="1 2">
    <name type="scientific">Clavelina lepadiformis</name>
    <name type="common">Light-bulb sea squirt</name>
    <name type="synonym">Ascidia lepadiformis</name>
    <dbReference type="NCBI Taxonomy" id="159417"/>
    <lineage>
        <taxon>Eukaryota</taxon>
        <taxon>Metazoa</taxon>
        <taxon>Chordata</taxon>
        <taxon>Tunicata</taxon>
        <taxon>Ascidiacea</taxon>
        <taxon>Aplousobranchia</taxon>
        <taxon>Clavelinidae</taxon>
        <taxon>Clavelina</taxon>
    </lineage>
</organism>
<name>A0ABP0FWU0_CLALP</name>